<evidence type="ECO:0000256" key="4">
    <source>
        <dbReference type="ARBA" id="ARBA00022630"/>
    </source>
</evidence>
<keyword evidence="4" id="KW-0285">Flavoprotein</keyword>
<dbReference type="SUPFAM" id="SSF143631">
    <property type="entry name" value="ApbE-like"/>
    <property type="match status" value="1"/>
</dbReference>
<keyword evidence="5" id="KW-0808">Transferase</keyword>
<evidence type="ECO:0000256" key="10">
    <source>
        <dbReference type="ARBA" id="ARBA00048540"/>
    </source>
</evidence>
<evidence type="ECO:0000256" key="2">
    <source>
        <dbReference type="ARBA" id="ARBA00011955"/>
    </source>
</evidence>
<evidence type="ECO:0000256" key="5">
    <source>
        <dbReference type="ARBA" id="ARBA00022679"/>
    </source>
</evidence>
<sequence length="339" mass="36336">MIGMMKPLPRRRFIQLVAASGASGALQGMARPQANVHRWSGMAMGAGASLEIRHENAREGERLLLLARKEIIRLENIFSLYKPDSALSLLNRQGHLSTPPQDLVELLSICGDVHKATNGAFDPTVQPLWAYHAETLSGARIASDPGFQQARSLSGWARFEFSPELVEFNTPGGGALTLNGIAQGYATDKVAAILRANGLGNVLVSVGEILAHGERGPGQPWRTGIETPGEATATIKLPLRDQAIATTAPLATTFDQDGRIGHILDPWTGCPADSQWRQISVIHSSAALADGLSTGMALMNKAAITQTAQAFNNIRVIAIQTNTNNVDEMTCYPKSWCPS</sequence>
<reference evidence="11" key="1">
    <citation type="submission" date="2018-06" db="EMBL/GenBank/DDBJ databases">
        <authorList>
            <person name="Zhirakovskaya E."/>
        </authorList>
    </citation>
    <scope>NUCLEOTIDE SEQUENCE</scope>
</reference>
<dbReference type="Gene3D" id="3.10.520.10">
    <property type="entry name" value="ApbE-like domains"/>
    <property type="match status" value="1"/>
</dbReference>
<dbReference type="PANTHER" id="PTHR30040:SF2">
    <property type="entry name" value="FAD:PROTEIN FMN TRANSFERASE"/>
    <property type="match status" value="1"/>
</dbReference>
<dbReference type="GO" id="GO:0046872">
    <property type="term" value="F:metal ion binding"/>
    <property type="evidence" value="ECO:0007669"/>
    <property type="project" value="UniProtKB-KW"/>
</dbReference>
<keyword evidence="6" id="KW-0479">Metal-binding</keyword>
<dbReference type="Pfam" id="PF02424">
    <property type="entry name" value="ApbE"/>
    <property type="match status" value="1"/>
</dbReference>
<dbReference type="InterPro" id="IPR024932">
    <property type="entry name" value="ApbE"/>
</dbReference>
<dbReference type="InterPro" id="IPR003374">
    <property type="entry name" value="ApbE-like_sf"/>
</dbReference>
<dbReference type="GO" id="GO:0016740">
    <property type="term" value="F:transferase activity"/>
    <property type="evidence" value="ECO:0007669"/>
    <property type="project" value="UniProtKB-KW"/>
</dbReference>
<comment type="catalytic activity">
    <reaction evidence="10">
        <text>L-threonyl-[protein] + FAD = FMN-L-threonyl-[protein] + AMP + H(+)</text>
        <dbReference type="Rhea" id="RHEA:36847"/>
        <dbReference type="Rhea" id="RHEA-COMP:11060"/>
        <dbReference type="Rhea" id="RHEA-COMP:11061"/>
        <dbReference type="ChEBI" id="CHEBI:15378"/>
        <dbReference type="ChEBI" id="CHEBI:30013"/>
        <dbReference type="ChEBI" id="CHEBI:57692"/>
        <dbReference type="ChEBI" id="CHEBI:74257"/>
        <dbReference type="ChEBI" id="CHEBI:456215"/>
        <dbReference type="EC" id="2.7.1.180"/>
    </reaction>
</comment>
<dbReference type="PANTHER" id="PTHR30040">
    <property type="entry name" value="THIAMINE BIOSYNTHESIS LIPOPROTEIN APBE"/>
    <property type="match status" value="1"/>
</dbReference>
<dbReference type="PIRSF" id="PIRSF006268">
    <property type="entry name" value="ApbE"/>
    <property type="match status" value="1"/>
</dbReference>
<accession>A0A3B0SJ62</accession>
<evidence type="ECO:0000313" key="11">
    <source>
        <dbReference type="EMBL" id="VAW05428.1"/>
    </source>
</evidence>
<comment type="cofactor">
    <cofactor evidence="1">
        <name>Mg(2+)</name>
        <dbReference type="ChEBI" id="CHEBI:18420"/>
    </cofactor>
</comment>
<proteinExistence type="predicted"/>
<dbReference type="PROSITE" id="PS51318">
    <property type="entry name" value="TAT"/>
    <property type="match status" value="1"/>
</dbReference>
<evidence type="ECO:0000256" key="3">
    <source>
        <dbReference type="ARBA" id="ARBA00016337"/>
    </source>
</evidence>
<name>A0A3B0SJ62_9ZZZZ</name>
<organism evidence="11">
    <name type="scientific">hydrothermal vent metagenome</name>
    <dbReference type="NCBI Taxonomy" id="652676"/>
    <lineage>
        <taxon>unclassified sequences</taxon>
        <taxon>metagenomes</taxon>
        <taxon>ecological metagenomes</taxon>
    </lineage>
</organism>
<evidence type="ECO:0000256" key="8">
    <source>
        <dbReference type="ARBA" id="ARBA00022842"/>
    </source>
</evidence>
<evidence type="ECO:0000256" key="7">
    <source>
        <dbReference type="ARBA" id="ARBA00022827"/>
    </source>
</evidence>
<dbReference type="InterPro" id="IPR006311">
    <property type="entry name" value="TAT_signal"/>
</dbReference>
<dbReference type="EC" id="2.7.1.180" evidence="2"/>
<evidence type="ECO:0000256" key="6">
    <source>
        <dbReference type="ARBA" id="ARBA00022723"/>
    </source>
</evidence>
<keyword evidence="8" id="KW-0460">Magnesium</keyword>
<gene>
    <name evidence="11" type="ORF">MNBD_ALPHA05-355</name>
</gene>
<keyword evidence="7" id="KW-0274">FAD</keyword>
<evidence type="ECO:0000256" key="1">
    <source>
        <dbReference type="ARBA" id="ARBA00001946"/>
    </source>
</evidence>
<dbReference type="AlphaFoldDB" id="A0A3B0SJ62"/>
<dbReference type="EMBL" id="UOEH01000469">
    <property type="protein sequence ID" value="VAW05428.1"/>
    <property type="molecule type" value="Genomic_DNA"/>
</dbReference>
<evidence type="ECO:0000256" key="9">
    <source>
        <dbReference type="ARBA" id="ARBA00031306"/>
    </source>
</evidence>
<protein>
    <recommendedName>
        <fullName evidence="3">FAD:protein FMN transferase</fullName>
        <ecNumber evidence="2">2.7.1.180</ecNumber>
    </recommendedName>
    <alternativeName>
        <fullName evidence="9">Flavin transferase</fullName>
    </alternativeName>
</protein>